<evidence type="ECO:0000313" key="2">
    <source>
        <dbReference type="Proteomes" id="UP000028837"/>
    </source>
</evidence>
<name>A0A086JCR3_TOXGO</name>
<organism evidence="1 2">
    <name type="scientific">Toxoplasma gondii GAB2-2007-GAL-DOM2</name>
    <dbReference type="NCBI Taxonomy" id="1130820"/>
    <lineage>
        <taxon>Eukaryota</taxon>
        <taxon>Sar</taxon>
        <taxon>Alveolata</taxon>
        <taxon>Apicomplexa</taxon>
        <taxon>Conoidasida</taxon>
        <taxon>Coccidia</taxon>
        <taxon>Eucoccidiorida</taxon>
        <taxon>Eimeriorina</taxon>
        <taxon>Sarcocystidae</taxon>
        <taxon>Toxoplasma</taxon>
    </lineage>
</organism>
<dbReference type="EMBL" id="AHZU02001681">
    <property type="protein sequence ID" value="KFG29931.1"/>
    <property type="molecule type" value="Genomic_DNA"/>
</dbReference>
<protein>
    <submittedName>
        <fullName evidence="1">Dense granule protein GRA12</fullName>
    </submittedName>
</protein>
<dbReference type="VEuPathDB" id="ToxoDB:TGDOM2_275850"/>
<accession>A0A086JCR3</accession>
<gene>
    <name evidence="1" type="ORF">TGDOM2_275850</name>
</gene>
<comment type="caution">
    <text evidence="1">The sequence shown here is derived from an EMBL/GenBank/DDBJ whole genome shotgun (WGS) entry which is preliminary data.</text>
</comment>
<dbReference type="Proteomes" id="UP000028837">
    <property type="component" value="Unassembled WGS sequence"/>
</dbReference>
<dbReference type="AlphaFoldDB" id="A0A086JCR3"/>
<proteinExistence type="predicted"/>
<reference evidence="1 2" key="1">
    <citation type="submission" date="2014-02" db="EMBL/GenBank/DDBJ databases">
        <authorList>
            <person name="Sibley D."/>
            <person name="Venepally P."/>
            <person name="Karamycheva S."/>
            <person name="Hadjithomas M."/>
            <person name="Khan A."/>
            <person name="Brunk B."/>
            <person name="Roos D."/>
            <person name="Caler E."/>
            <person name="Lorenzi H."/>
        </authorList>
    </citation>
    <scope>NUCLEOTIDE SEQUENCE [LARGE SCALE GENOMIC DNA]</scope>
    <source>
        <strain evidence="1 2">GAB2-2007-GAL-DOM2</strain>
    </source>
</reference>
<sequence>METGLKERGGSRHAPRLWRGPTRHLLSIRLAAFAGLTFLLAASRVSAEVGAFEGGISDHLTMHLIGRSWEMHGGACFVGRPKNLVVDPVFGTYGRQPQVLETHKTGPRLCKWLDELFEQHQARRSEWERAHEAAKSQVSMFNAVRRFKNAVTVFPEFQVEIESNYLSLFHDDWYGNQLPWMAATVKYVEPKDGYGVFQHLNRVFAVPGVPQAQLVFFLLYPAPTFNQPVKLEKPGKGSIVSGFIGGTGLGASVSHMRRGDIGDLVDLGRVIYAAVKKNFTIQASLSDFWLNGGNCYMGSRFKVKGTIQGVTLCQFLAGEASKSVYGAYKAAKLKSVHLTVTGVDLFNRAQPELRCLVTEGLLLHDVHDFTVSLAVDTNPQLIQHFQRTSRLASMFRWVKLIGRFLVKIGSTFMKPSQKK</sequence>
<evidence type="ECO:0000313" key="1">
    <source>
        <dbReference type="EMBL" id="KFG29931.1"/>
    </source>
</evidence>
<dbReference type="OrthoDB" id="329180at2759"/>